<organism evidence="2 3">
    <name type="scientific">Colletotrichum musicola</name>
    <dbReference type="NCBI Taxonomy" id="2175873"/>
    <lineage>
        <taxon>Eukaryota</taxon>
        <taxon>Fungi</taxon>
        <taxon>Dikarya</taxon>
        <taxon>Ascomycota</taxon>
        <taxon>Pezizomycotina</taxon>
        <taxon>Sordariomycetes</taxon>
        <taxon>Hypocreomycetidae</taxon>
        <taxon>Glomerellales</taxon>
        <taxon>Glomerellaceae</taxon>
        <taxon>Colletotrichum</taxon>
        <taxon>Colletotrichum orchidearum species complex</taxon>
    </lineage>
</organism>
<sequence>MARQAPPSSFSSGAEAARARESCQKRRSTAVILQTPVGTTIDWACGWKEVPETGQGVCMTAPKAGRFVTRSR</sequence>
<evidence type="ECO:0000313" key="2">
    <source>
        <dbReference type="EMBL" id="KAF6844585.1"/>
    </source>
</evidence>
<evidence type="ECO:0000313" key="3">
    <source>
        <dbReference type="Proteomes" id="UP000639643"/>
    </source>
</evidence>
<dbReference type="EMBL" id="WIGM01000014">
    <property type="protein sequence ID" value="KAF6844585.1"/>
    <property type="molecule type" value="Genomic_DNA"/>
</dbReference>
<dbReference type="AlphaFoldDB" id="A0A8H6NXT0"/>
<keyword evidence="3" id="KW-1185">Reference proteome</keyword>
<protein>
    <submittedName>
        <fullName evidence="2">Uncharacterized protein</fullName>
    </submittedName>
</protein>
<name>A0A8H6NXT0_9PEZI</name>
<evidence type="ECO:0000256" key="1">
    <source>
        <dbReference type="SAM" id="MobiDB-lite"/>
    </source>
</evidence>
<gene>
    <name evidence="2" type="ORF">CMUS01_00971</name>
</gene>
<reference evidence="2" key="1">
    <citation type="journal article" date="2020" name="Phytopathology">
        <title>Genome Sequence Resources of Colletotrichum truncatum, C. plurivorum, C. musicola, and C. sojae: Four Species Pathogenic to Soybean (Glycine max).</title>
        <authorList>
            <person name="Rogerio F."/>
            <person name="Boufleur T.R."/>
            <person name="Ciampi-Guillardi M."/>
            <person name="Sukno S.A."/>
            <person name="Thon M.R."/>
            <person name="Massola Junior N.S."/>
            <person name="Baroncelli R."/>
        </authorList>
    </citation>
    <scope>NUCLEOTIDE SEQUENCE</scope>
    <source>
        <strain evidence="2">LFN0074</strain>
    </source>
</reference>
<proteinExistence type="predicted"/>
<comment type="caution">
    <text evidence="2">The sequence shown here is derived from an EMBL/GenBank/DDBJ whole genome shotgun (WGS) entry which is preliminary data.</text>
</comment>
<accession>A0A8H6NXT0</accession>
<dbReference type="Proteomes" id="UP000639643">
    <property type="component" value="Unassembled WGS sequence"/>
</dbReference>
<feature type="region of interest" description="Disordered" evidence="1">
    <location>
        <begin position="1"/>
        <end position="27"/>
    </location>
</feature>